<proteinExistence type="predicted"/>
<dbReference type="SUPFAM" id="SSF47598">
    <property type="entry name" value="Ribbon-helix-helix"/>
    <property type="match status" value="1"/>
</dbReference>
<sequence>MRKGMQIRNQDTPYGLRMPKGMREQVKAMAAENGRSMNAEIVFHLRKALGVASGYSGSQPDVPGTRDE</sequence>
<dbReference type="GO" id="GO:0003677">
    <property type="term" value="F:DNA binding"/>
    <property type="evidence" value="ECO:0007669"/>
    <property type="project" value="UniProtKB-KW"/>
</dbReference>
<name>A0A443L9N1_9RHOB</name>
<dbReference type="OrthoDB" id="6890552at2"/>
<keyword evidence="2" id="KW-0238">DNA-binding</keyword>
<dbReference type="Pfam" id="PF03869">
    <property type="entry name" value="Arc"/>
    <property type="match status" value="1"/>
</dbReference>
<reference evidence="2 3" key="1">
    <citation type="submission" date="2019-01" db="EMBL/GenBank/DDBJ databases">
        <title>Sinorhodobacter populi sp. nov. isolated from the symptomatic bark tissue of Populus euramericana canker.</title>
        <authorList>
            <person name="Xu G."/>
        </authorList>
    </citation>
    <scope>NUCLEOTIDE SEQUENCE [LARGE SCALE GENOMIC DNA]</scope>
    <source>
        <strain evidence="2 3">CCTCC AB2012026</strain>
    </source>
</reference>
<comment type="caution">
    <text evidence="2">The sequence shown here is derived from an EMBL/GenBank/DDBJ whole genome shotgun (WGS) entry which is preliminary data.</text>
</comment>
<protein>
    <submittedName>
        <fullName evidence="2">Arc family DNA-binding protein</fullName>
    </submittedName>
</protein>
<evidence type="ECO:0000313" key="2">
    <source>
        <dbReference type="EMBL" id="RWR45877.1"/>
    </source>
</evidence>
<dbReference type="Gene3D" id="1.10.1220.10">
    <property type="entry name" value="Met repressor-like"/>
    <property type="match status" value="1"/>
</dbReference>
<accession>A0A443L9N1</accession>
<feature type="domain" description="Arc-like DNA binding" evidence="1">
    <location>
        <begin position="14"/>
        <end position="49"/>
    </location>
</feature>
<dbReference type="GO" id="GO:0006355">
    <property type="term" value="P:regulation of DNA-templated transcription"/>
    <property type="evidence" value="ECO:0007669"/>
    <property type="project" value="InterPro"/>
</dbReference>
<organism evidence="2 3">
    <name type="scientific">Paenirhodobacter ferrireducens</name>
    <dbReference type="NCBI Taxonomy" id="1215032"/>
    <lineage>
        <taxon>Bacteria</taxon>
        <taxon>Pseudomonadati</taxon>
        <taxon>Pseudomonadota</taxon>
        <taxon>Alphaproteobacteria</taxon>
        <taxon>Rhodobacterales</taxon>
        <taxon>Rhodobacter group</taxon>
        <taxon>Paenirhodobacter</taxon>
    </lineage>
</organism>
<gene>
    <name evidence="2" type="ORF">EOW65_15140</name>
</gene>
<keyword evidence="3" id="KW-1185">Reference proteome</keyword>
<dbReference type="EMBL" id="SAVB01000022">
    <property type="protein sequence ID" value="RWR45877.1"/>
    <property type="molecule type" value="Genomic_DNA"/>
</dbReference>
<dbReference type="InterPro" id="IPR010985">
    <property type="entry name" value="Ribbon_hlx_hlx"/>
</dbReference>
<dbReference type="InterPro" id="IPR005569">
    <property type="entry name" value="Arc_DNA-bd_dom"/>
</dbReference>
<evidence type="ECO:0000259" key="1">
    <source>
        <dbReference type="Pfam" id="PF03869"/>
    </source>
</evidence>
<dbReference type="AlphaFoldDB" id="A0A443L9N1"/>
<dbReference type="Proteomes" id="UP000286594">
    <property type="component" value="Unassembled WGS sequence"/>
</dbReference>
<dbReference type="InterPro" id="IPR013321">
    <property type="entry name" value="Arc_rbn_hlx_hlx"/>
</dbReference>
<evidence type="ECO:0000313" key="3">
    <source>
        <dbReference type="Proteomes" id="UP000286594"/>
    </source>
</evidence>